<gene>
    <name evidence="5" type="ORF">DLM86_14400</name>
</gene>
<keyword evidence="6" id="KW-1185">Reference proteome</keyword>
<name>A0A2V5K3C8_9BACL</name>
<dbReference type="Proteomes" id="UP000247476">
    <property type="component" value="Unassembled WGS sequence"/>
</dbReference>
<reference evidence="5 6" key="1">
    <citation type="submission" date="2018-05" db="EMBL/GenBank/DDBJ databases">
        <title>Paenibacillus flagellatus sp. nov., isolated from selenium mineral soil.</title>
        <authorList>
            <person name="Dai X."/>
        </authorList>
    </citation>
    <scope>NUCLEOTIDE SEQUENCE [LARGE SCALE GENOMIC DNA]</scope>
    <source>
        <strain evidence="5 6">DXL2</strain>
    </source>
</reference>
<comment type="caution">
    <text evidence="5">The sequence shown here is derived from an EMBL/GenBank/DDBJ whole genome shotgun (WGS) entry which is preliminary data.</text>
</comment>
<dbReference type="Gene3D" id="3.40.50.720">
    <property type="entry name" value="NAD(P)-binding Rossmann-like Domain"/>
    <property type="match status" value="1"/>
</dbReference>
<dbReference type="GO" id="GO:0016020">
    <property type="term" value="C:membrane"/>
    <property type="evidence" value="ECO:0007669"/>
    <property type="project" value="TreeGrafter"/>
</dbReference>
<accession>A0A2V5K3C8</accession>
<proteinExistence type="inferred from homology"/>
<dbReference type="AlphaFoldDB" id="A0A2V5K3C8"/>
<dbReference type="Pfam" id="PF00106">
    <property type="entry name" value="adh_short"/>
    <property type="match status" value="1"/>
</dbReference>
<keyword evidence="2" id="KW-0560">Oxidoreductase</keyword>
<dbReference type="GO" id="GO:0016616">
    <property type="term" value="F:oxidoreductase activity, acting on the CH-OH group of donors, NAD or NADP as acceptor"/>
    <property type="evidence" value="ECO:0007669"/>
    <property type="project" value="UniProtKB-ARBA"/>
</dbReference>
<evidence type="ECO:0000256" key="3">
    <source>
        <dbReference type="RuleBase" id="RU000363"/>
    </source>
</evidence>
<dbReference type="InterPro" id="IPR057326">
    <property type="entry name" value="KR_dom"/>
</dbReference>
<evidence type="ECO:0000259" key="4">
    <source>
        <dbReference type="SMART" id="SM00822"/>
    </source>
</evidence>
<dbReference type="PANTHER" id="PTHR44196:SF1">
    <property type="entry name" value="DEHYDROGENASE_REDUCTASE SDR FAMILY MEMBER 7B"/>
    <property type="match status" value="1"/>
</dbReference>
<dbReference type="SMART" id="SM00822">
    <property type="entry name" value="PKS_KR"/>
    <property type="match status" value="1"/>
</dbReference>
<dbReference type="RefSeq" id="WP_110840744.1">
    <property type="nucleotide sequence ID" value="NZ_QJVJ01000006.1"/>
</dbReference>
<dbReference type="PROSITE" id="PS00061">
    <property type="entry name" value="ADH_SHORT"/>
    <property type="match status" value="1"/>
</dbReference>
<organism evidence="5 6">
    <name type="scientific">Paenibacillus flagellatus</name>
    <dbReference type="NCBI Taxonomy" id="2211139"/>
    <lineage>
        <taxon>Bacteria</taxon>
        <taxon>Bacillati</taxon>
        <taxon>Bacillota</taxon>
        <taxon>Bacilli</taxon>
        <taxon>Bacillales</taxon>
        <taxon>Paenibacillaceae</taxon>
        <taxon>Paenibacillus</taxon>
    </lineage>
</organism>
<dbReference type="InterPro" id="IPR002347">
    <property type="entry name" value="SDR_fam"/>
</dbReference>
<comment type="similarity">
    <text evidence="1 3">Belongs to the short-chain dehydrogenases/reductases (SDR) family.</text>
</comment>
<evidence type="ECO:0000256" key="2">
    <source>
        <dbReference type="ARBA" id="ARBA00023002"/>
    </source>
</evidence>
<dbReference type="PANTHER" id="PTHR44196">
    <property type="entry name" value="DEHYDROGENASE/REDUCTASE SDR FAMILY MEMBER 7B"/>
    <property type="match status" value="1"/>
</dbReference>
<dbReference type="SUPFAM" id="SSF51735">
    <property type="entry name" value="NAD(P)-binding Rossmann-fold domains"/>
    <property type="match status" value="1"/>
</dbReference>
<feature type="domain" description="Ketoreductase" evidence="4">
    <location>
        <begin position="7"/>
        <end position="188"/>
    </location>
</feature>
<dbReference type="PRINTS" id="PR00080">
    <property type="entry name" value="SDRFAMILY"/>
</dbReference>
<evidence type="ECO:0000313" key="5">
    <source>
        <dbReference type="EMBL" id="PYI53755.1"/>
    </source>
</evidence>
<dbReference type="InterPro" id="IPR036291">
    <property type="entry name" value="NAD(P)-bd_dom_sf"/>
</dbReference>
<dbReference type="OrthoDB" id="9793345at2"/>
<dbReference type="InterPro" id="IPR020904">
    <property type="entry name" value="Sc_DH/Rdtase_CS"/>
</dbReference>
<evidence type="ECO:0000256" key="1">
    <source>
        <dbReference type="ARBA" id="ARBA00006484"/>
    </source>
</evidence>
<dbReference type="PRINTS" id="PR00081">
    <property type="entry name" value="GDHRDH"/>
</dbReference>
<evidence type="ECO:0000313" key="6">
    <source>
        <dbReference type="Proteomes" id="UP000247476"/>
    </source>
</evidence>
<dbReference type="EMBL" id="QJVJ01000006">
    <property type="protein sequence ID" value="PYI53755.1"/>
    <property type="molecule type" value="Genomic_DNA"/>
</dbReference>
<dbReference type="PIRSF" id="PIRSF000126">
    <property type="entry name" value="11-beta-HSD1"/>
    <property type="match status" value="1"/>
</dbReference>
<dbReference type="FunFam" id="3.40.50.720:FF:000047">
    <property type="entry name" value="NADP-dependent L-serine/L-allo-threonine dehydrogenase"/>
    <property type="match status" value="1"/>
</dbReference>
<protein>
    <submittedName>
        <fullName evidence="5">Oxidoreductase</fullName>
    </submittedName>
</protein>
<sequence>MKTWNDKVVVITGASSGIGAATAEMAAARGAKTLIMARSQGKLDELAGRLGGKCETYALDVASTESVQAVFARVRDTHGRVDVLINNAGFGMFERFERTPLDDFERMMNVNYMGVVRCTQAVLPDMLAARSGNVVNVASLAGKIGTAKSSGYSATKHAVLGLTNSLRQELAGTGVTVTAINPGPVDTPFFDTADPSGGYVANVKKLMLTPERVAAAIIRAVERDSAEVDLPGIAGFGAKLFHLFPRTFERVSRRFLNLK</sequence>